<reference evidence="1 2" key="1">
    <citation type="submission" date="2016-10" db="EMBL/GenBank/DDBJ databases">
        <title>Complete genome of the TMA-utilizing, human hosted archaeon Methanomethylophilus alvus Gen. nov, sp. nov., strain Mx-05, derived from a pure culture.</title>
        <authorList>
            <person name="Brugere J.-F."/>
            <person name="Ben Hania W."/>
            <person name="Chaudhary P.P."/>
            <person name="Gaci N."/>
            <person name="Borrel G."/>
            <person name="Cao Van Tuat L."/>
            <person name="Fardeau M.-L."/>
            <person name="Harris H.M.B."/>
            <person name="O'Toole P.W."/>
            <person name="Ollivier B."/>
        </authorList>
    </citation>
    <scope>NUCLEOTIDE SEQUENCE [LARGE SCALE GENOMIC DNA]</scope>
    <source>
        <strain evidence="1 2">Mx-05</strain>
    </source>
</reference>
<dbReference type="SUPFAM" id="SSF48452">
    <property type="entry name" value="TPR-like"/>
    <property type="match status" value="1"/>
</dbReference>
<name>A0A3G3IGP2_9ARCH</name>
<sequence length="457" mass="50380">MAGTDRYGGMNLWTLARSLRSNDCPCPRCNGRSALETEVVRGTEERLGLEVVCEKCGRTSLDAEVLPSGDIRLTLTGTDDVYEPSFDVAAAQEDVRTSDGTSRLLAQSRLAAALADSMRESQSMAEGIKVIRAAKKLADRSPEMRDLALRQASDTASVWMNKGNPDAAMDVYDEVKDLAENCETSAAYMIILNRSFAQYSSGEAKEPLKTVRDTVDRLDRLKAEGKLPAGDPFIRARAYEALGVLLSSKNDKKGAMNAMKKAVAETEAVLDGEVSDESIRWYNRCSREYAFACSEADMKKRSMEALKNAVKTAKKYSDRYPNAYAESLLERAMFVIDSDMAVPPYLRGDMDEAISILGRPDEEGRYEPLLPIAYFYRSTTGSNSKDELDGEDLAKAYSILRDGVMTGKVPDGVFSTVSNSYLVYLEGTDRTRADEVREELRDMGLFVSMGQSTVKSS</sequence>
<evidence type="ECO:0008006" key="3">
    <source>
        <dbReference type="Google" id="ProtNLM"/>
    </source>
</evidence>
<gene>
    <name evidence="1" type="ORF">BKD89_03650</name>
</gene>
<dbReference type="EMBL" id="CP017686">
    <property type="protein sequence ID" value="AYQ54899.1"/>
    <property type="molecule type" value="Genomic_DNA"/>
</dbReference>
<organism evidence="1 2">
    <name type="scientific">Methanomethylophilus alvi</name>
    <dbReference type="NCBI Taxonomy" id="1291540"/>
    <lineage>
        <taxon>Archaea</taxon>
        <taxon>Methanobacteriati</taxon>
        <taxon>Thermoplasmatota</taxon>
        <taxon>Thermoplasmata</taxon>
        <taxon>Methanomassiliicoccales</taxon>
        <taxon>Methanomethylophilaceae</taxon>
        <taxon>Methanomethylophilus</taxon>
    </lineage>
</organism>
<evidence type="ECO:0000313" key="1">
    <source>
        <dbReference type="EMBL" id="AYQ54899.1"/>
    </source>
</evidence>
<accession>A0A3G3IGP2</accession>
<dbReference type="AlphaFoldDB" id="A0A3G3IGP2"/>
<evidence type="ECO:0000313" key="2">
    <source>
        <dbReference type="Proteomes" id="UP000273278"/>
    </source>
</evidence>
<dbReference type="RefSeq" id="WP_015504629.1">
    <property type="nucleotide sequence ID" value="NZ_CAYARW010000008.1"/>
</dbReference>
<protein>
    <recommendedName>
        <fullName evidence="3">DUF2225 domain-containing protein</fullName>
    </recommendedName>
</protein>
<dbReference type="InterPro" id="IPR011990">
    <property type="entry name" value="TPR-like_helical_dom_sf"/>
</dbReference>
<dbReference type="OMA" id="DESIRWY"/>
<proteinExistence type="predicted"/>
<dbReference type="Proteomes" id="UP000273278">
    <property type="component" value="Chromosome"/>
</dbReference>
<dbReference type="Gene3D" id="1.25.40.10">
    <property type="entry name" value="Tetratricopeptide repeat domain"/>
    <property type="match status" value="1"/>
</dbReference>
<dbReference type="GeneID" id="41321533"/>